<proteinExistence type="predicted"/>
<organism evidence="2 3">
    <name type="scientific">Chaetomium strumarium</name>
    <dbReference type="NCBI Taxonomy" id="1170767"/>
    <lineage>
        <taxon>Eukaryota</taxon>
        <taxon>Fungi</taxon>
        <taxon>Dikarya</taxon>
        <taxon>Ascomycota</taxon>
        <taxon>Pezizomycotina</taxon>
        <taxon>Sordariomycetes</taxon>
        <taxon>Sordariomycetidae</taxon>
        <taxon>Sordariales</taxon>
        <taxon>Chaetomiaceae</taxon>
        <taxon>Chaetomium</taxon>
    </lineage>
</organism>
<sequence>MGESSHPLEYTDNVACQQITVVRKAKRLKDFRTRQEDLRSPVSHSQIFRHLPSLKADCRHLLTTRNIASCTKIRQDPGFISAQELNNYVRRQNQQPPCAHYVRTPGNTEGNGASRVRLPAMKGFISTFEYDVAFAELLLNDIYRFQDPQMEQFRMAIGRVKFALLMMKDEWRRFLESDHVESESEPQSRLDAPFSRREAATNGGSSGHEGDVNTESRDSGAEPAGVVTGYPSENGTA</sequence>
<dbReference type="AlphaFoldDB" id="A0AAJ0M382"/>
<evidence type="ECO:0000313" key="2">
    <source>
        <dbReference type="EMBL" id="KAK3307308.1"/>
    </source>
</evidence>
<comment type="caution">
    <text evidence="2">The sequence shown here is derived from an EMBL/GenBank/DDBJ whole genome shotgun (WGS) entry which is preliminary data.</text>
</comment>
<reference evidence="2" key="1">
    <citation type="journal article" date="2023" name="Mol. Phylogenet. Evol.">
        <title>Genome-scale phylogeny and comparative genomics of the fungal order Sordariales.</title>
        <authorList>
            <person name="Hensen N."/>
            <person name="Bonometti L."/>
            <person name="Westerberg I."/>
            <person name="Brannstrom I.O."/>
            <person name="Guillou S."/>
            <person name="Cros-Aarteil S."/>
            <person name="Calhoun S."/>
            <person name="Haridas S."/>
            <person name="Kuo A."/>
            <person name="Mondo S."/>
            <person name="Pangilinan J."/>
            <person name="Riley R."/>
            <person name="LaButti K."/>
            <person name="Andreopoulos B."/>
            <person name="Lipzen A."/>
            <person name="Chen C."/>
            <person name="Yan M."/>
            <person name="Daum C."/>
            <person name="Ng V."/>
            <person name="Clum A."/>
            <person name="Steindorff A."/>
            <person name="Ohm R.A."/>
            <person name="Martin F."/>
            <person name="Silar P."/>
            <person name="Natvig D.O."/>
            <person name="Lalanne C."/>
            <person name="Gautier V."/>
            <person name="Ament-Velasquez S.L."/>
            <person name="Kruys A."/>
            <person name="Hutchinson M.I."/>
            <person name="Powell A.J."/>
            <person name="Barry K."/>
            <person name="Miller A.N."/>
            <person name="Grigoriev I.V."/>
            <person name="Debuchy R."/>
            <person name="Gladieux P."/>
            <person name="Hiltunen Thoren M."/>
            <person name="Johannesson H."/>
        </authorList>
    </citation>
    <scope>NUCLEOTIDE SEQUENCE</scope>
    <source>
        <strain evidence="2">CBS 333.67</strain>
    </source>
</reference>
<dbReference type="EMBL" id="JAUDZG010000003">
    <property type="protein sequence ID" value="KAK3307308.1"/>
    <property type="molecule type" value="Genomic_DNA"/>
</dbReference>
<feature type="compositionally biased region" description="Basic and acidic residues" evidence="1">
    <location>
        <begin position="177"/>
        <end position="199"/>
    </location>
</feature>
<name>A0AAJ0M382_9PEZI</name>
<gene>
    <name evidence="2" type="ORF">B0T15DRAFT_510594</name>
</gene>
<protein>
    <submittedName>
        <fullName evidence="2">Uncharacterized protein</fullName>
    </submittedName>
</protein>
<keyword evidence="3" id="KW-1185">Reference proteome</keyword>
<accession>A0AAJ0M382</accession>
<dbReference type="GeneID" id="87886694"/>
<dbReference type="Proteomes" id="UP001273166">
    <property type="component" value="Unassembled WGS sequence"/>
</dbReference>
<evidence type="ECO:0000256" key="1">
    <source>
        <dbReference type="SAM" id="MobiDB-lite"/>
    </source>
</evidence>
<reference evidence="2" key="2">
    <citation type="submission" date="2023-06" db="EMBL/GenBank/DDBJ databases">
        <authorList>
            <consortium name="Lawrence Berkeley National Laboratory"/>
            <person name="Mondo S.J."/>
            <person name="Hensen N."/>
            <person name="Bonometti L."/>
            <person name="Westerberg I."/>
            <person name="Brannstrom I.O."/>
            <person name="Guillou S."/>
            <person name="Cros-Aarteil S."/>
            <person name="Calhoun S."/>
            <person name="Haridas S."/>
            <person name="Kuo A."/>
            <person name="Pangilinan J."/>
            <person name="Riley R."/>
            <person name="Labutti K."/>
            <person name="Andreopoulos B."/>
            <person name="Lipzen A."/>
            <person name="Chen C."/>
            <person name="Yanf M."/>
            <person name="Daum C."/>
            <person name="Ng V."/>
            <person name="Clum A."/>
            <person name="Steindorff A."/>
            <person name="Ohm R."/>
            <person name="Martin F."/>
            <person name="Silar P."/>
            <person name="Natvig D."/>
            <person name="Lalanne C."/>
            <person name="Gautier V."/>
            <person name="Ament-Velasquez S.L."/>
            <person name="Kruys A."/>
            <person name="Hutchinson M.I."/>
            <person name="Powell A.J."/>
            <person name="Barry K."/>
            <person name="Miller A.N."/>
            <person name="Grigoriev I.V."/>
            <person name="Debuchy R."/>
            <person name="Gladieux P."/>
            <person name="Thoren M.H."/>
            <person name="Johannesson H."/>
        </authorList>
    </citation>
    <scope>NUCLEOTIDE SEQUENCE</scope>
    <source>
        <strain evidence="2">CBS 333.67</strain>
    </source>
</reference>
<feature type="region of interest" description="Disordered" evidence="1">
    <location>
        <begin position="177"/>
        <end position="237"/>
    </location>
</feature>
<evidence type="ECO:0000313" key="3">
    <source>
        <dbReference type="Proteomes" id="UP001273166"/>
    </source>
</evidence>
<feature type="compositionally biased region" description="Basic and acidic residues" evidence="1">
    <location>
        <begin position="208"/>
        <end position="220"/>
    </location>
</feature>
<dbReference type="RefSeq" id="XP_062723088.1">
    <property type="nucleotide sequence ID" value="XM_062867865.1"/>
</dbReference>